<organism evidence="1 2">
    <name type="scientific">Spirosoma pollinicola</name>
    <dbReference type="NCBI Taxonomy" id="2057025"/>
    <lineage>
        <taxon>Bacteria</taxon>
        <taxon>Pseudomonadati</taxon>
        <taxon>Bacteroidota</taxon>
        <taxon>Cytophagia</taxon>
        <taxon>Cytophagales</taxon>
        <taxon>Cytophagaceae</taxon>
        <taxon>Spirosoma</taxon>
    </lineage>
</organism>
<evidence type="ECO:0000313" key="1">
    <source>
        <dbReference type="EMBL" id="AUD04212.1"/>
    </source>
</evidence>
<sequence>MNTTPQTFPLVTVPVGNWPLRCIYTHLPVTAGQLVALGPLGYISLAPLRRTAVAHQTDGQQQAANEVAYLIAVFQAYEQRQGWLPQAGSVLTQLAENLLAALLQTVPPGQTRYLHQLLQATDLKPWLNALNALPDNPD</sequence>
<dbReference type="EMBL" id="CP025096">
    <property type="protein sequence ID" value="AUD04212.1"/>
    <property type="molecule type" value="Genomic_DNA"/>
</dbReference>
<evidence type="ECO:0000313" key="2">
    <source>
        <dbReference type="Proteomes" id="UP000232883"/>
    </source>
</evidence>
<dbReference type="Proteomes" id="UP000232883">
    <property type="component" value="Chromosome"/>
</dbReference>
<dbReference type="RefSeq" id="WP_100990278.1">
    <property type="nucleotide sequence ID" value="NZ_CP025096.1"/>
</dbReference>
<accession>A0A2K8Z2V7</accession>
<reference evidence="1 2" key="1">
    <citation type="submission" date="2017-11" db="EMBL/GenBank/DDBJ databases">
        <title>Taxonomic description and genome sequences of Spirosoma HA7 sp. nov., isolated from pollen microhabitat of Corylus avellana.</title>
        <authorList>
            <person name="Ambika Manirajan B."/>
            <person name="Suarez C."/>
            <person name="Ratering S."/>
            <person name="Geissler-Plaum R."/>
            <person name="Cardinale M."/>
            <person name="Sylvia S."/>
        </authorList>
    </citation>
    <scope>NUCLEOTIDE SEQUENCE [LARGE SCALE GENOMIC DNA]</scope>
    <source>
        <strain evidence="1 2">HA7</strain>
    </source>
</reference>
<keyword evidence="2" id="KW-1185">Reference proteome</keyword>
<gene>
    <name evidence="1" type="ORF">CWM47_21650</name>
</gene>
<dbReference type="AlphaFoldDB" id="A0A2K8Z2V7"/>
<name>A0A2K8Z2V7_9BACT</name>
<dbReference type="KEGG" id="spir:CWM47_21650"/>
<protein>
    <submittedName>
        <fullName evidence="1">Uncharacterized protein</fullName>
    </submittedName>
</protein>
<proteinExistence type="predicted"/>